<protein>
    <submittedName>
        <fullName evidence="1">Uncharacterized protein</fullName>
    </submittedName>
</protein>
<comment type="caution">
    <text evidence="1">The sequence shown here is derived from an EMBL/GenBank/DDBJ whole genome shotgun (WGS) entry which is preliminary data.</text>
</comment>
<proteinExistence type="predicted"/>
<evidence type="ECO:0000313" key="2">
    <source>
        <dbReference type="Proteomes" id="UP000694251"/>
    </source>
</evidence>
<dbReference type="Proteomes" id="UP000694251">
    <property type="component" value="Chromosome 4"/>
</dbReference>
<evidence type="ECO:0000313" key="1">
    <source>
        <dbReference type="EMBL" id="KAG7620251.1"/>
    </source>
</evidence>
<gene>
    <name evidence="1" type="ORF">ISN44_As04g012630</name>
</gene>
<dbReference type="PANTHER" id="PTHR33067:SF31">
    <property type="entry name" value="RNA-DIRECTED DNA POLYMERASE"/>
    <property type="match status" value="1"/>
</dbReference>
<dbReference type="PANTHER" id="PTHR33067">
    <property type="entry name" value="RNA-DIRECTED DNA POLYMERASE-RELATED"/>
    <property type="match status" value="1"/>
</dbReference>
<organism evidence="1 2">
    <name type="scientific">Arabidopsis suecica</name>
    <name type="common">Swedish thale-cress</name>
    <name type="synonym">Cardaminopsis suecica</name>
    <dbReference type="NCBI Taxonomy" id="45249"/>
    <lineage>
        <taxon>Eukaryota</taxon>
        <taxon>Viridiplantae</taxon>
        <taxon>Streptophyta</taxon>
        <taxon>Embryophyta</taxon>
        <taxon>Tracheophyta</taxon>
        <taxon>Spermatophyta</taxon>
        <taxon>Magnoliopsida</taxon>
        <taxon>eudicotyledons</taxon>
        <taxon>Gunneridae</taxon>
        <taxon>Pentapetalae</taxon>
        <taxon>rosids</taxon>
        <taxon>malvids</taxon>
        <taxon>Brassicales</taxon>
        <taxon>Brassicaceae</taxon>
        <taxon>Camelineae</taxon>
        <taxon>Arabidopsis</taxon>
    </lineage>
</organism>
<sequence length="152" mass="16999">MLARIILFFADRSKQVLEGIFEDVPEKVGDCLILADFVVLAYDEELKDPLILSRSFLPTVGARIDVEKGWISLDVCDVVMDFNMDKSNFKSPISSKAPYMDTSTKAANILTPEVAIEVSTTHVRAAQLQCQQIPPPVLIDTIEQLRAKFQLQ</sequence>
<keyword evidence="2" id="KW-1185">Reference proteome</keyword>
<accession>A0A8T2EL48</accession>
<dbReference type="EMBL" id="JAEFBJ010000004">
    <property type="protein sequence ID" value="KAG7620251.1"/>
    <property type="molecule type" value="Genomic_DNA"/>
</dbReference>
<dbReference type="OrthoDB" id="1111948at2759"/>
<name>A0A8T2EL48_ARASU</name>
<dbReference type="AlphaFoldDB" id="A0A8T2EL48"/>
<reference evidence="1 2" key="1">
    <citation type="submission" date="2020-12" db="EMBL/GenBank/DDBJ databases">
        <title>Concerted genomic and epigenomic changes stabilize Arabidopsis allopolyploids.</title>
        <authorList>
            <person name="Chen Z."/>
        </authorList>
    </citation>
    <scope>NUCLEOTIDE SEQUENCE [LARGE SCALE GENOMIC DNA]</scope>
    <source>
        <strain evidence="1">As9502</strain>
        <tissue evidence="1">Leaf</tissue>
    </source>
</reference>